<dbReference type="PROSITE" id="PS01045">
    <property type="entry name" value="SQUALEN_PHYTOEN_SYN_2"/>
    <property type="match status" value="1"/>
</dbReference>
<dbReference type="EMBL" id="JAIGNQ010000002">
    <property type="protein sequence ID" value="MBX7488703.1"/>
    <property type="molecule type" value="Genomic_DNA"/>
</dbReference>
<evidence type="ECO:0000313" key="3">
    <source>
        <dbReference type="EMBL" id="MBX7488703.1"/>
    </source>
</evidence>
<dbReference type="PROSITE" id="PS01044">
    <property type="entry name" value="SQUALEN_PHYTOEN_SYN_1"/>
    <property type="match status" value="1"/>
</dbReference>
<dbReference type="PANTHER" id="PTHR31480">
    <property type="entry name" value="BIFUNCTIONAL LYCOPENE CYCLASE/PHYTOENE SYNTHASE"/>
    <property type="match status" value="1"/>
</dbReference>
<sequence length="340" mass="38199">MNKPRTLVQSRYLRPTPARAGGGRDRAVLVDRSLESIEEGSHSFAAASKLFDRTTRERSWLLYAWCRRCDDIADNQDKGGPLGDQGTPKDAEDRVQAIRVLTRRAFEEQPTADAAFDAFGLVADECGLTLEEANDVIAGFALDATGWSPKTETDMMRYCYHVAGAVGIMMARIMGVHPDDGETLDRACDLGLAFQLANIARDIVEDAQAGRCYLPRTWLDEMGWEQGEHALPENRFRLASLMPRLIGMMEKYEAASKLGARRLRFRQRWAVLAAARIYGAIGRKVLTRGQLAWDSRTRVSGPEKLWHMTVAFFEAIVNRPQGPSEPILWSRHDFRPVTGW</sequence>
<evidence type="ECO:0000256" key="2">
    <source>
        <dbReference type="SAM" id="MobiDB-lite"/>
    </source>
</evidence>
<protein>
    <submittedName>
        <fullName evidence="3">Phytoene/squalene synthase family protein</fullName>
    </submittedName>
</protein>
<comment type="caution">
    <text evidence="3">The sequence shown here is derived from an EMBL/GenBank/DDBJ whole genome shotgun (WGS) entry which is preliminary data.</text>
</comment>
<accession>A0ABS7JIZ8</accession>
<dbReference type="InterPro" id="IPR019845">
    <property type="entry name" value="Squalene/phytoene_synthase_CS"/>
</dbReference>
<dbReference type="SFLD" id="SFLDS00005">
    <property type="entry name" value="Isoprenoid_Synthase_Type_I"/>
    <property type="match status" value="1"/>
</dbReference>
<feature type="region of interest" description="Disordered" evidence="2">
    <location>
        <begin position="1"/>
        <end position="24"/>
    </location>
</feature>
<dbReference type="Gene3D" id="1.10.600.10">
    <property type="entry name" value="Farnesyl Diphosphate Synthase"/>
    <property type="match status" value="1"/>
</dbReference>
<evidence type="ECO:0000256" key="1">
    <source>
        <dbReference type="ARBA" id="ARBA00022679"/>
    </source>
</evidence>
<dbReference type="SUPFAM" id="SSF48576">
    <property type="entry name" value="Terpenoid synthases"/>
    <property type="match status" value="1"/>
</dbReference>
<reference evidence="3 4" key="1">
    <citation type="submission" date="2021-08" db="EMBL/GenBank/DDBJ databases">
        <title>Comparative Genomics Analysis of the Genus Qipengyuania Reveals Extensive Genetic Diversity and Metabolic Versatility, Including the Description of Fifteen Novel Species.</title>
        <authorList>
            <person name="Liu Y."/>
        </authorList>
    </citation>
    <scope>NUCLEOTIDE SEQUENCE [LARGE SCALE GENOMIC DNA]</scope>
    <source>
        <strain evidence="3 4">GH25</strain>
    </source>
</reference>
<dbReference type="SFLD" id="SFLDG01212">
    <property type="entry name" value="Phytoene_synthase_like"/>
    <property type="match status" value="1"/>
</dbReference>
<organism evidence="3 4">
    <name type="scientific">Qipengyuania pacifica</name>
    <dbReference type="NCBI Taxonomy" id="2860199"/>
    <lineage>
        <taxon>Bacteria</taxon>
        <taxon>Pseudomonadati</taxon>
        <taxon>Pseudomonadota</taxon>
        <taxon>Alphaproteobacteria</taxon>
        <taxon>Sphingomonadales</taxon>
        <taxon>Erythrobacteraceae</taxon>
        <taxon>Qipengyuania</taxon>
    </lineage>
</organism>
<dbReference type="CDD" id="cd00683">
    <property type="entry name" value="Trans_IPPS_HH"/>
    <property type="match status" value="1"/>
</dbReference>
<keyword evidence="1" id="KW-0808">Transferase</keyword>
<gene>
    <name evidence="3" type="ORF">K3177_09260</name>
</gene>
<dbReference type="InterPro" id="IPR033904">
    <property type="entry name" value="Trans_IPPS_HH"/>
</dbReference>
<dbReference type="InterPro" id="IPR008949">
    <property type="entry name" value="Isoprenoid_synthase_dom_sf"/>
</dbReference>
<dbReference type="SFLD" id="SFLDG01018">
    <property type="entry name" value="Squalene/Phytoene_Synthase_Lik"/>
    <property type="match status" value="1"/>
</dbReference>
<dbReference type="InterPro" id="IPR044843">
    <property type="entry name" value="Trans_IPPS_bact-type"/>
</dbReference>
<name>A0ABS7JIZ8_9SPHN</name>
<dbReference type="Pfam" id="PF00494">
    <property type="entry name" value="SQS_PSY"/>
    <property type="match status" value="1"/>
</dbReference>
<proteinExistence type="predicted"/>
<dbReference type="Proteomes" id="UP000776651">
    <property type="component" value="Unassembled WGS sequence"/>
</dbReference>
<dbReference type="InterPro" id="IPR002060">
    <property type="entry name" value="Squ/phyt_synthse"/>
</dbReference>
<keyword evidence="4" id="KW-1185">Reference proteome</keyword>
<evidence type="ECO:0000313" key="4">
    <source>
        <dbReference type="Proteomes" id="UP000776651"/>
    </source>
</evidence>